<dbReference type="Proteomes" id="UP001431209">
    <property type="component" value="Unassembled WGS sequence"/>
</dbReference>
<name>A0AAW2Z167_9EUKA</name>
<dbReference type="PANTHER" id="PTHR43707:SF1">
    <property type="entry name" value="HISTIDINE--TRNA LIGASE, MITOCHONDRIAL-RELATED"/>
    <property type="match status" value="1"/>
</dbReference>
<feature type="binding site" evidence="10">
    <location>
        <position position="171"/>
    </location>
    <ligand>
        <name>L-histidine</name>
        <dbReference type="ChEBI" id="CHEBI:57595"/>
    </ligand>
</feature>
<dbReference type="InterPro" id="IPR036621">
    <property type="entry name" value="Anticodon-bd_dom_sf"/>
</dbReference>
<evidence type="ECO:0000313" key="13">
    <source>
        <dbReference type="Proteomes" id="UP001431209"/>
    </source>
</evidence>
<dbReference type="PROSITE" id="PS50862">
    <property type="entry name" value="AA_TRNA_LIGASE_II"/>
    <property type="match status" value="1"/>
</dbReference>
<dbReference type="InterPro" id="IPR015807">
    <property type="entry name" value="His-tRNA-ligase"/>
</dbReference>
<protein>
    <recommendedName>
        <fullName evidence="2">histidine--tRNA ligase</fullName>
        <ecNumber evidence="2">6.1.1.21</ecNumber>
    </recommendedName>
    <alternativeName>
        <fullName evidence="8">Histidyl-tRNA synthetase</fullName>
    </alternativeName>
</protein>
<feature type="domain" description="Aminoacyl-transfer RNA synthetases class-II family profile" evidence="11">
    <location>
        <begin position="68"/>
        <end position="475"/>
    </location>
</feature>
<dbReference type="Pfam" id="PF03129">
    <property type="entry name" value="HGTP_anticodon"/>
    <property type="match status" value="1"/>
</dbReference>
<dbReference type="InterPro" id="IPR004154">
    <property type="entry name" value="Anticodon-bd"/>
</dbReference>
<comment type="catalytic activity">
    <reaction evidence="9">
        <text>tRNA(His) + L-histidine + ATP = L-histidyl-tRNA(His) + AMP + diphosphate + H(+)</text>
        <dbReference type="Rhea" id="RHEA:17313"/>
        <dbReference type="Rhea" id="RHEA-COMP:9665"/>
        <dbReference type="Rhea" id="RHEA-COMP:9689"/>
        <dbReference type="ChEBI" id="CHEBI:15378"/>
        <dbReference type="ChEBI" id="CHEBI:30616"/>
        <dbReference type="ChEBI" id="CHEBI:33019"/>
        <dbReference type="ChEBI" id="CHEBI:57595"/>
        <dbReference type="ChEBI" id="CHEBI:78442"/>
        <dbReference type="ChEBI" id="CHEBI:78527"/>
        <dbReference type="ChEBI" id="CHEBI:456215"/>
        <dbReference type="EC" id="6.1.1.21"/>
    </reaction>
</comment>
<sequence length="480" mass="54542">MSRIILHRITSPSRFLQSNTTCTQRYFSCTQLKNEEHRYKGRNGMIAFDPIAGTRDFLPKQMNERNWLFSKMRESARKFGFQEYDVPILEPEDLYKRKGGEEISQQMYCFEDGSGQRVSLRPEMTPSLARMVLGQGASLIMPIKYFSIPQCWRYETMTKGRRREHYQLNLDIWGSKGICAEAELIACMCDLFTSLGLTSSDIVISINNRKILQYLMNSMGVPEQLHSSVFIAIDKFDKIGADEVTSLLNEIGISQETSKKIISFSEIRNIKELHSHMGSDHELVVEIENLFHLCSCYGVESFIEFNASIVRGLSYYSGTIFEAYARDRVPPRALCGGGRYDNILTMYGAANDIPACGFGLGDVMMLEILREKKLVPESVINEPAAKSVVIPMNESLRGEAAQVVTLLRKQGTAADVYVGRVNKLKNALNFADRVGAERVIMIMPDEWANGSVVVKYLRRKEQFEVRLQDLITFDPNDLEK</sequence>
<dbReference type="Gene3D" id="3.30.930.10">
    <property type="entry name" value="Bira Bifunctional Protein, Domain 2"/>
    <property type="match status" value="1"/>
</dbReference>
<evidence type="ECO:0000256" key="7">
    <source>
        <dbReference type="ARBA" id="ARBA00023146"/>
    </source>
</evidence>
<evidence type="ECO:0000256" key="6">
    <source>
        <dbReference type="ARBA" id="ARBA00022917"/>
    </source>
</evidence>
<keyword evidence="13" id="KW-1185">Reference proteome</keyword>
<dbReference type="SUPFAM" id="SSF55681">
    <property type="entry name" value="Class II aaRS and biotin synthetases"/>
    <property type="match status" value="1"/>
</dbReference>
<dbReference type="PANTHER" id="PTHR43707">
    <property type="entry name" value="HISTIDYL-TRNA SYNTHETASE"/>
    <property type="match status" value="1"/>
</dbReference>
<feature type="binding site" evidence="10">
    <location>
        <begin position="123"/>
        <end position="125"/>
    </location>
    <ligand>
        <name>L-histidine</name>
        <dbReference type="ChEBI" id="CHEBI:57595"/>
    </ligand>
</feature>
<evidence type="ECO:0000256" key="3">
    <source>
        <dbReference type="ARBA" id="ARBA00022598"/>
    </source>
</evidence>
<proteinExistence type="inferred from homology"/>
<dbReference type="GO" id="GO:0005737">
    <property type="term" value="C:cytoplasm"/>
    <property type="evidence" value="ECO:0007669"/>
    <property type="project" value="InterPro"/>
</dbReference>
<evidence type="ECO:0000256" key="8">
    <source>
        <dbReference type="ARBA" id="ARBA00030619"/>
    </source>
</evidence>
<dbReference type="PIRSF" id="PIRSF001549">
    <property type="entry name" value="His-tRNA_synth"/>
    <property type="match status" value="1"/>
</dbReference>
<comment type="similarity">
    <text evidence="1">Belongs to the class-II aminoacyl-tRNA synthetase family.</text>
</comment>
<dbReference type="GO" id="GO:0004821">
    <property type="term" value="F:histidine-tRNA ligase activity"/>
    <property type="evidence" value="ECO:0007669"/>
    <property type="project" value="UniProtKB-EC"/>
</dbReference>
<keyword evidence="3" id="KW-0436">Ligase</keyword>
<keyword evidence="6" id="KW-0648">Protein biosynthesis</keyword>
<evidence type="ECO:0000256" key="4">
    <source>
        <dbReference type="ARBA" id="ARBA00022741"/>
    </source>
</evidence>
<keyword evidence="5" id="KW-0067">ATP-binding</keyword>
<dbReference type="InterPro" id="IPR004516">
    <property type="entry name" value="HisRS/HisZ"/>
</dbReference>
<reference evidence="12 13" key="1">
    <citation type="submission" date="2024-03" db="EMBL/GenBank/DDBJ databases">
        <title>The Acrasis kona genome and developmental transcriptomes reveal deep origins of eukaryotic multicellular pathways.</title>
        <authorList>
            <person name="Sheikh S."/>
            <person name="Fu C.-J."/>
            <person name="Brown M.W."/>
            <person name="Baldauf S.L."/>
        </authorList>
    </citation>
    <scope>NUCLEOTIDE SEQUENCE [LARGE SCALE GENOMIC DNA]</scope>
    <source>
        <strain evidence="12 13">ATCC MYA-3509</strain>
    </source>
</reference>
<feature type="binding site" evidence="10">
    <location>
        <position position="153"/>
    </location>
    <ligand>
        <name>L-histidine</name>
        <dbReference type="ChEBI" id="CHEBI:57595"/>
    </ligand>
</feature>
<dbReference type="Gene3D" id="3.40.50.800">
    <property type="entry name" value="Anticodon-binding domain"/>
    <property type="match status" value="1"/>
</dbReference>
<evidence type="ECO:0000313" key="12">
    <source>
        <dbReference type="EMBL" id="KAL0482715.1"/>
    </source>
</evidence>
<evidence type="ECO:0000256" key="1">
    <source>
        <dbReference type="ARBA" id="ARBA00008226"/>
    </source>
</evidence>
<organism evidence="12 13">
    <name type="scientific">Acrasis kona</name>
    <dbReference type="NCBI Taxonomy" id="1008807"/>
    <lineage>
        <taxon>Eukaryota</taxon>
        <taxon>Discoba</taxon>
        <taxon>Heterolobosea</taxon>
        <taxon>Tetramitia</taxon>
        <taxon>Eutetramitia</taxon>
        <taxon>Acrasidae</taxon>
        <taxon>Acrasis</taxon>
    </lineage>
</organism>
<dbReference type="InterPro" id="IPR045864">
    <property type="entry name" value="aa-tRNA-synth_II/BPL/LPL"/>
</dbReference>
<dbReference type="HAMAP" id="MF_00127">
    <property type="entry name" value="His_tRNA_synth"/>
    <property type="match status" value="1"/>
</dbReference>
<dbReference type="Pfam" id="PF13393">
    <property type="entry name" value="tRNA-synt_His"/>
    <property type="match status" value="1"/>
</dbReference>
<keyword evidence="4" id="KW-0547">Nucleotide-binding</keyword>
<keyword evidence="7" id="KW-0030">Aminoacyl-tRNA synthetase</keyword>
<feature type="binding site" evidence="10">
    <location>
        <begin position="315"/>
        <end position="316"/>
    </location>
    <ligand>
        <name>L-histidine</name>
        <dbReference type="ChEBI" id="CHEBI:57595"/>
    </ligand>
</feature>
<evidence type="ECO:0000256" key="9">
    <source>
        <dbReference type="ARBA" id="ARBA00047639"/>
    </source>
</evidence>
<dbReference type="InterPro" id="IPR006195">
    <property type="entry name" value="aa-tRNA-synth_II"/>
</dbReference>
<dbReference type="AlphaFoldDB" id="A0AAW2Z167"/>
<feature type="binding site" evidence="10">
    <location>
        <position position="311"/>
    </location>
    <ligand>
        <name>L-histidine</name>
        <dbReference type="ChEBI" id="CHEBI:57595"/>
    </ligand>
</feature>
<dbReference type="FunFam" id="3.30.930.10:FF:000054">
    <property type="entry name" value="Histidine--tRNA ligase chloroplastic/mitochondrial"/>
    <property type="match status" value="1"/>
</dbReference>
<dbReference type="CDD" id="cd00773">
    <property type="entry name" value="HisRS-like_core"/>
    <property type="match status" value="1"/>
</dbReference>
<dbReference type="GO" id="GO:0006427">
    <property type="term" value="P:histidyl-tRNA aminoacylation"/>
    <property type="evidence" value="ECO:0007669"/>
    <property type="project" value="InterPro"/>
</dbReference>
<evidence type="ECO:0000256" key="10">
    <source>
        <dbReference type="PIRSR" id="PIRSR001549-1"/>
    </source>
</evidence>
<evidence type="ECO:0000259" key="11">
    <source>
        <dbReference type="PROSITE" id="PS50862"/>
    </source>
</evidence>
<gene>
    <name evidence="12" type="ORF">AKO1_014265</name>
</gene>
<dbReference type="NCBIfam" id="TIGR00442">
    <property type="entry name" value="hisS"/>
    <property type="match status" value="1"/>
</dbReference>
<evidence type="ECO:0000256" key="2">
    <source>
        <dbReference type="ARBA" id="ARBA00012815"/>
    </source>
</evidence>
<dbReference type="SUPFAM" id="SSF52954">
    <property type="entry name" value="Class II aaRS ABD-related"/>
    <property type="match status" value="1"/>
</dbReference>
<dbReference type="EC" id="6.1.1.21" evidence="2"/>
<dbReference type="EMBL" id="JAOPGA020000886">
    <property type="protein sequence ID" value="KAL0482715.1"/>
    <property type="molecule type" value="Genomic_DNA"/>
</dbReference>
<evidence type="ECO:0000256" key="5">
    <source>
        <dbReference type="ARBA" id="ARBA00022840"/>
    </source>
</evidence>
<dbReference type="InterPro" id="IPR041715">
    <property type="entry name" value="HisRS-like_core"/>
</dbReference>
<feature type="binding site" evidence="10">
    <location>
        <position position="167"/>
    </location>
    <ligand>
        <name>L-histidine</name>
        <dbReference type="ChEBI" id="CHEBI:57595"/>
    </ligand>
</feature>
<comment type="caution">
    <text evidence="12">The sequence shown here is derived from an EMBL/GenBank/DDBJ whole genome shotgun (WGS) entry which is preliminary data.</text>
</comment>
<accession>A0AAW2Z167</accession>
<dbReference type="GO" id="GO:0005524">
    <property type="term" value="F:ATP binding"/>
    <property type="evidence" value="ECO:0007669"/>
    <property type="project" value="UniProtKB-KW"/>
</dbReference>